<gene>
    <name evidence="3" type="primary">cutA</name>
    <name evidence="2" type="ORF">DF3PB_1620002</name>
    <name evidence="3" type="ORF">DF3PB_3380002</name>
</gene>
<dbReference type="InterPro" id="IPR011322">
    <property type="entry name" value="N-reg_PII-like_a/b"/>
</dbReference>
<sequence length="110" mass="12069">MPPMTAVLMYATAPTKDEALRIARTIVDERLAACANVIAGVTSMYWWEGSVQEDVEAVIVMKTRDDLVQALTSRVRDLHSYQCPCVVAVPIEGGNAEFLAWIDAETLAKV</sequence>
<dbReference type="GO" id="GO:0005507">
    <property type="term" value="F:copper ion binding"/>
    <property type="evidence" value="ECO:0007669"/>
    <property type="project" value="TreeGrafter"/>
</dbReference>
<comment type="similarity">
    <text evidence="1">Belongs to the CutA family.</text>
</comment>
<proteinExistence type="inferred from homology"/>
<dbReference type="EMBL" id="UIDG01000071">
    <property type="protein sequence ID" value="SUS04998.1"/>
    <property type="molecule type" value="Genomic_DNA"/>
</dbReference>
<evidence type="ECO:0000256" key="1">
    <source>
        <dbReference type="ARBA" id="ARBA00010169"/>
    </source>
</evidence>
<dbReference type="Gene3D" id="3.30.70.120">
    <property type="match status" value="1"/>
</dbReference>
<evidence type="ECO:0000313" key="3">
    <source>
        <dbReference type="EMBL" id="SUS06850.1"/>
    </source>
</evidence>
<reference evidence="3" key="1">
    <citation type="submission" date="2018-07" db="EMBL/GenBank/DDBJ databases">
        <authorList>
            <person name="Quirk P.G."/>
            <person name="Krulwich T.A."/>
        </authorList>
    </citation>
    <scope>NUCLEOTIDE SEQUENCE</scope>
</reference>
<dbReference type="GO" id="GO:0010038">
    <property type="term" value="P:response to metal ion"/>
    <property type="evidence" value="ECO:0007669"/>
    <property type="project" value="InterPro"/>
</dbReference>
<dbReference type="AlphaFoldDB" id="A0A380TEH0"/>
<dbReference type="Pfam" id="PF03091">
    <property type="entry name" value="CutA1"/>
    <property type="match status" value="1"/>
</dbReference>
<dbReference type="PANTHER" id="PTHR23419:SF8">
    <property type="entry name" value="FI09726P"/>
    <property type="match status" value="1"/>
</dbReference>
<protein>
    <submittedName>
        <fullName evidence="3">Divalent-cation tolerance protein CutA</fullName>
    </submittedName>
</protein>
<dbReference type="InterPro" id="IPR015867">
    <property type="entry name" value="N-reg_PII/ATP_PRibTrfase_C"/>
</dbReference>
<dbReference type="EMBL" id="UIDG01000266">
    <property type="protein sequence ID" value="SUS06850.1"/>
    <property type="molecule type" value="Genomic_DNA"/>
</dbReference>
<organism evidence="3">
    <name type="scientific">metagenome</name>
    <dbReference type="NCBI Taxonomy" id="256318"/>
    <lineage>
        <taxon>unclassified sequences</taxon>
        <taxon>metagenomes</taxon>
    </lineage>
</organism>
<dbReference type="SUPFAM" id="SSF54913">
    <property type="entry name" value="GlnB-like"/>
    <property type="match status" value="1"/>
</dbReference>
<dbReference type="InterPro" id="IPR004323">
    <property type="entry name" value="Ion_tolerance_CutA"/>
</dbReference>
<name>A0A380TEH0_9ZZZZ</name>
<dbReference type="PANTHER" id="PTHR23419">
    <property type="entry name" value="DIVALENT CATION TOLERANCE CUTA-RELATED"/>
    <property type="match status" value="1"/>
</dbReference>
<accession>A0A380TEH0</accession>
<evidence type="ECO:0000313" key="2">
    <source>
        <dbReference type="EMBL" id="SUS04998.1"/>
    </source>
</evidence>